<dbReference type="STRING" id="1817863.A2Y62_19750"/>
<organism evidence="2 3">
    <name type="scientific">Candidatus Fischerbacteria bacterium RBG_13_37_8</name>
    <dbReference type="NCBI Taxonomy" id="1817863"/>
    <lineage>
        <taxon>Bacteria</taxon>
        <taxon>Candidatus Fischeribacteriota</taxon>
    </lineage>
</organism>
<dbReference type="InterPro" id="IPR024787">
    <property type="entry name" value="EcsC"/>
</dbReference>
<protein>
    <submittedName>
        <fullName evidence="2">Peptidase</fullName>
    </submittedName>
</protein>
<keyword evidence="1" id="KW-0812">Transmembrane</keyword>
<keyword evidence="1" id="KW-0472">Membrane</keyword>
<comment type="caution">
    <text evidence="2">The sequence shown here is derived from an EMBL/GenBank/DDBJ whole genome shotgun (WGS) entry which is preliminary data.</text>
</comment>
<evidence type="ECO:0000313" key="3">
    <source>
        <dbReference type="Proteomes" id="UP000178943"/>
    </source>
</evidence>
<sequence length="261" mass="28332">MKPEDRKRLELAVDLLENPSWAARITNFIGMPVEWAIKKLPDSAGATISKATTAAIKKAIIFAVSTMSHRYRGPASTWWHKSSVALSGGVGGFFGLPGLIIDLPISTVLIMRSIADIARSEGENISSVDTQLSCLYVFALGGRKPTDDAVETAYYGIRTALAKAISEASEFIARKGLIEEGAPVIVRLIARIAARFDLVVTEKVAAAMVPIIGAVGGATINLLFIKHFQSMARGHFIIRSLERQYGQEFVRQQYEAVAGRK</sequence>
<dbReference type="Proteomes" id="UP000178943">
    <property type="component" value="Unassembled WGS sequence"/>
</dbReference>
<name>A0A1F5VL67_9BACT</name>
<dbReference type="PANTHER" id="PTHR41260:SF1">
    <property type="entry name" value="PROTEIN ECSC"/>
    <property type="match status" value="1"/>
</dbReference>
<dbReference type="PANTHER" id="PTHR41260">
    <property type="entry name" value="PROTEIN ECSC"/>
    <property type="match status" value="1"/>
</dbReference>
<dbReference type="EMBL" id="MFGW01000140">
    <property type="protein sequence ID" value="OGF64145.1"/>
    <property type="molecule type" value="Genomic_DNA"/>
</dbReference>
<reference evidence="2 3" key="1">
    <citation type="journal article" date="2016" name="Nat. Commun.">
        <title>Thousands of microbial genomes shed light on interconnected biogeochemical processes in an aquifer system.</title>
        <authorList>
            <person name="Anantharaman K."/>
            <person name="Brown C.T."/>
            <person name="Hug L.A."/>
            <person name="Sharon I."/>
            <person name="Castelle C.J."/>
            <person name="Probst A.J."/>
            <person name="Thomas B.C."/>
            <person name="Singh A."/>
            <person name="Wilkins M.J."/>
            <person name="Karaoz U."/>
            <person name="Brodie E.L."/>
            <person name="Williams K.H."/>
            <person name="Hubbard S.S."/>
            <person name="Banfield J.F."/>
        </authorList>
    </citation>
    <scope>NUCLEOTIDE SEQUENCE [LARGE SCALE GENOMIC DNA]</scope>
</reference>
<dbReference type="AlphaFoldDB" id="A0A1F5VL67"/>
<evidence type="ECO:0000256" key="1">
    <source>
        <dbReference type="SAM" id="Phobius"/>
    </source>
</evidence>
<proteinExistence type="predicted"/>
<keyword evidence="1" id="KW-1133">Transmembrane helix</keyword>
<feature type="transmembrane region" description="Helical" evidence="1">
    <location>
        <begin position="204"/>
        <end position="225"/>
    </location>
</feature>
<accession>A0A1F5VL67</accession>
<gene>
    <name evidence="2" type="ORF">A2Y62_19750</name>
</gene>
<dbReference type="Pfam" id="PF12787">
    <property type="entry name" value="EcsC"/>
    <property type="match status" value="1"/>
</dbReference>
<evidence type="ECO:0000313" key="2">
    <source>
        <dbReference type="EMBL" id="OGF64145.1"/>
    </source>
</evidence>